<dbReference type="EMBL" id="CP016809">
    <property type="protein sequence ID" value="ANY72657.1"/>
    <property type="molecule type" value="Genomic_DNA"/>
</dbReference>
<dbReference type="KEGG" id="pib:BBD41_08690"/>
<keyword evidence="1" id="KW-0472">Membrane</keyword>
<feature type="transmembrane region" description="Helical" evidence="1">
    <location>
        <begin position="55"/>
        <end position="74"/>
    </location>
</feature>
<dbReference type="GeneID" id="48308319"/>
<proteinExistence type="predicted"/>
<name>A0A1B2DYG0_9BACL</name>
<dbReference type="InterPro" id="IPR046664">
    <property type="entry name" value="DUF6773"/>
</dbReference>
<evidence type="ECO:0000313" key="4">
    <source>
        <dbReference type="Proteomes" id="UP000189059"/>
    </source>
</evidence>
<dbReference type="Proteomes" id="UP000189059">
    <property type="component" value="Unassembled WGS sequence"/>
</dbReference>
<protein>
    <submittedName>
        <fullName evidence="2">Uncharacterized protein</fullName>
    </submittedName>
</protein>
<feature type="transmembrane region" description="Helical" evidence="1">
    <location>
        <begin position="95"/>
        <end position="115"/>
    </location>
</feature>
<dbReference type="AlphaFoldDB" id="A0A1B2DYG0"/>
<evidence type="ECO:0000313" key="3">
    <source>
        <dbReference type="EMBL" id="OOC58559.1"/>
    </source>
</evidence>
<accession>A0A1B2DYG0</accession>
<dbReference type="EMBL" id="MRVI01000002">
    <property type="protein sequence ID" value="OOC58559.1"/>
    <property type="molecule type" value="Genomic_DNA"/>
</dbReference>
<sequence length="169" mass="19139">MNWFKKKAIDDERIVNLKNNIYKEAYMLIMLICSVSAVIKTWFLPDRGSVLTEMLVILGGSLYFSIRSVAMGIYSDEVEVHDQHHKMSFSRRTAISGLAIGLILALFLGIRSAVVYGDGSSQTAWKYFLSVFLFSLIFYIPLFAGTMTAIHHFANRVSRKVSQNDQLDS</sequence>
<evidence type="ECO:0000256" key="1">
    <source>
        <dbReference type="SAM" id="Phobius"/>
    </source>
</evidence>
<keyword evidence="1" id="KW-1133">Transmembrane helix</keyword>
<dbReference type="Pfam" id="PF20563">
    <property type="entry name" value="DUF6773"/>
    <property type="match status" value="1"/>
</dbReference>
<feature type="transmembrane region" description="Helical" evidence="1">
    <location>
        <begin position="21"/>
        <end position="43"/>
    </location>
</feature>
<feature type="transmembrane region" description="Helical" evidence="1">
    <location>
        <begin position="127"/>
        <end position="150"/>
    </location>
</feature>
<dbReference type="RefSeq" id="WP_189636149.1">
    <property type="nucleotide sequence ID" value="NZ_CP016809.1"/>
</dbReference>
<reference evidence="3 4" key="2">
    <citation type="submission" date="2016-12" db="EMBL/GenBank/DDBJ databases">
        <title>Genome sequencing and description of Paenibacillus sp. nov. from high altitude lake in the Indian Trans- Himalayas.</title>
        <authorList>
            <person name="Kiran S."/>
            <person name="Swarnkar M.K."/>
            <person name="Rana A."/>
            <person name="Tewari R."/>
            <person name="Gulati A."/>
        </authorList>
    </citation>
    <scope>NUCLEOTIDE SEQUENCE [LARGE SCALE GENOMIC DNA]</scope>
    <source>
        <strain evidence="3 4">IHBB 9951</strain>
    </source>
</reference>
<reference evidence="2" key="1">
    <citation type="submission" date="2016-08" db="EMBL/GenBank/DDBJ databases">
        <title>Complete Genome Seqeunce of Paenibacillus sp. nov. IHBB 9852 from high altitute lake of Indian trans-Himalayas.</title>
        <authorList>
            <person name="Kiran S."/>
            <person name="Swarnkar M.K."/>
            <person name="Rana A."/>
            <person name="Tewari R."/>
            <person name="Gulati A."/>
        </authorList>
    </citation>
    <scope>NUCLEOTIDE SEQUENCE [LARGE SCALE GENOMIC DNA]</scope>
    <source>
        <strain evidence="2">IHBB 9852</strain>
    </source>
</reference>
<keyword evidence="4" id="KW-1185">Reference proteome</keyword>
<evidence type="ECO:0000313" key="2">
    <source>
        <dbReference type="EMBL" id="ANY72657.1"/>
    </source>
</evidence>
<gene>
    <name evidence="3" type="ORF">BBD40_22935</name>
    <name evidence="2" type="ORF">BBD41_08690</name>
</gene>
<organism evidence="2">
    <name type="scientific">Paenibacillus ihbetae</name>
    <dbReference type="NCBI Taxonomy" id="1870820"/>
    <lineage>
        <taxon>Bacteria</taxon>
        <taxon>Bacillati</taxon>
        <taxon>Bacillota</taxon>
        <taxon>Bacilli</taxon>
        <taxon>Bacillales</taxon>
        <taxon>Paenibacillaceae</taxon>
        <taxon>Paenibacillus</taxon>
    </lineage>
</organism>
<keyword evidence="1" id="KW-0812">Transmembrane</keyword>